<reference evidence="2 3" key="1">
    <citation type="submission" date="2021-03" db="EMBL/GenBank/DDBJ databases">
        <title>The first data on the complete genome of the tetrodotoxin-producing bacterium.</title>
        <authorList>
            <person name="Melnikova D.I."/>
            <person name="Nijland R."/>
            <person name="Magarlamov T.Y."/>
        </authorList>
    </citation>
    <scope>NUCLEOTIDE SEQUENCE [LARGE SCALE GENOMIC DNA]</scope>
    <source>
        <strain evidence="2 3">1839</strain>
    </source>
</reference>
<evidence type="ECO:0000256" key="1">
    <source>
        <dbReference type="SAM" id="Phobius"/>
    </source>
</evidence>
<keyword evidence="3" id="KW-1185">Reference proteome</keyword>
<accession>A0ABX8FHE1</accession>
<name>A0ABX8FHE1_9BACI</name>
<evidence type="ECO:0000313" key="2">
    <source>
        <dbReference type="EMBL" id="QVY63426.1"/>
    </source>
</evidence>
<sequence length="92" mass="10530">MEVQTKAAAEINIHTKENMTIKKALQMYGIFAVIGMFLSNLTIPVSLNEEMQFFLNEELKLSPTELKEFSVFIIVNACVFFGVIHTVFRKRS</sequence>
<dbReference type="Proteomes" id="UP000679247">
    <property type="component" value="Chromosome"/>
</dbReference>
<gene>
    <name evidence="2" type="ORF">J1899_10415</name>
</gene>
<protein>
    <submittedName>
        <fullName evidence="2">Uncharacterized protein</fullName>
    </submittedName>
</protein>
<keyword evidence="1" id="KW-1133">Transmembrane helix</keyword>
<proteinExistence type="predicted"/>
<keyword evidence="1" id="KW-0812">Transmembrane</keyword>
<evidence type="ECO:0000313" key="3">
    <source>
        <dbReference type="Proteomes" id="UP000679247"/>
    </source>
</evidence>
<dbReference type="EMBL" id="CP071709">
    <property type="protein sequence ID" value="QVY63426.1"/>
    <property type="molecule type" value="Genomic_DNA"/>
</dbReference>
<dbReference type="RefSeq" id="WP_214478576.1">
    <property type="nucleotide sequence ID" value="NZ_CANKUS010000002.1"/>
</dbReference>
<feature type="transmembrane region" description="Helical" evidence="1">
    <location>
        <begin position="69"/>
        <end position="88"/>
    </location>
</feature>
<feature type="transmembrane region" description="Helical" evidence="1">
    <location>
        <begin position="25"/>
        <end position="47"/>
    </location>
</feature>
<organism evidence="2 3">
    <name type="scientific">Cytobacillus gottheilii</name>
    <dbReference type="NCBI Taxonomy" id="859144"/>
    <lineage>
        <taxon>Bacteria</taxon>
        <taxon>Bacillati</taxon>
        <taxon>Bacillota</taxon>
        <taxon>Bacilli</taxon>
        <taxon>Bacillales</taxon>
        <taxon>Bacillaceae</taxon>
        <taxon>Cytobacillus</taxon>
    </lineage>
</organism>
<keyword evidence="1" id="KW-0472">Membrane</keyword>